<dbReference type="AlphaFoldDB" id="A0A2U1TKH0"/>
<keyword evidence="3" id="KW-1185">Reference proteome</keyword>
<sequence>MVFIVLLSVSYVLMVGFLIFFGFYFYQYINLRWICLKNPTYIRINRDFLKINKNEILLIYIKIQLYKL</sequence>
<reference evidence="2 3" key="1">
    <citation type="submission" date="2018-04" db="EMBL/GenBank/DDBJ databases">
        <title>Brenneria corticis sp.nov.</title>
        <authorList>
            <person name="Li Y."/>
        </authorList>
    </citation>
    <scope>NUCLEOTIDE SEQUENCE [LARGE SCALE GENOMIC DNA]</scope>
    <source>
        <strain evidence="2 3">CFCC 11842</strain>
    </source>
</reference>
<gene>
    <name evidence="2" type="ORF">DDT56_22975</name>
</gene>
<evidence type="ECO:0000313" key="2">
    <source>
        <dbReference type="EMBL" id="PWC09918.1"/>
    </source>
</evidence>
<keyword evidence="1" id="KW-1133">Transmembrane helix</keyword>
<comment type="caution">
    <text evidence="2">The sequence shown here is derived from an EMBL/GenBank/DDBJ whole genome shotgun (WGS) entry which is preliminary data.</text>
</comment>
<evidence type="ECO:0000256" key="1">
    <source>
        <dbReference type="SAM" id="Phobius"/>
    </source>
</evidence>
<accession>A0A2U1TKH0</accession>
<dbReference type="EMBL" id="QDKH01000043">
    <property type="protein sequence ID" value="PWC09918.1"/>
    <property type="molecule type" value="Genomic_DNA"/>
</dbReference>
<organism evidence="2 3">
    <name type="scientific">Brenneria corticis</name>
    <dbReference type="NCBI Taxonomy" id="2173106"/>
    <lineage>
        <taxon>Bacteria</taxon>
        <taxon>Pseudomonadati</taxon>
        <taxon>Pseudomonadota</taxon>
        <taxon>Gammaproteobacteria</taxon>
        <taxon>Enterobacterales</taxon>
        <taxon>Pectobacteriaceae</taxon>
        <taxon>Brenneria</taxon>
    </lineage>
</organism>
<protein>
    <submittedName>
        <fullName evidence="2">Uncharacterized protein</fullName>
    </submittedName>
</protein>
<keyword evidence="1" id="KW-0812">Transmembrane</keyword>
<name>A0A2U1TKH0_9GAMM</name>
<evidence type="ECO:0000313" key="3">
    <source>
        <dbReference type="Proteomes" id="UP000296159"/>
    </source>
</evidence>
<proteinExistence type="predicted"/>
<keyword evidence="1" id="KW-0472">Membrane</keyword>
<dbReference type="Proteomes" id="UP000296159">
    <property type="component" value="Unassembled WGS sequence"/>
</dbReference>
<feature type="transmembrane region" description="Helical" evidence="1">
    <location>
        <begin position="6"/>
        <end position="26"/>
    </location>
</feature>